<name>A0AAV4RN76_9ARAC</name>
<organism evidence="1 2">
    <name type="scientific">Caerostris darwini</name>
    <dbReference type="NCBI Taxonomy" id="1538125"/>
    <lineage>
        <taxon>Eukaryota</taxon>
        <taxon>Metazoa</taxon>
        <taxon>Ecdysozoa</taxon>
        <taxon>Arthropoda</taxon>
        <taxon>Chelicerata</taxon>
        <taxon>Arachnida</taxon>
        <taxon>Araneae</taxon>
        <taxon>Araneomorphae</taxon>
        <taxon>Entelegynae</taxon>
        <taxon>Araneoidea</taxon>
        <taxon>Araneidae</taxon>
        <taxon>Caerostris</taxon>
    </lineage>
</organism>
<protein>
    <submittedName>
        <fullName evidence="1">Uncharacterized protein</fullName>
    </submittedName>
</protein>
<comment type="caution">
    <text evidence="1">The sequence shown here is derived from an EMBL/GenBank/DDBJ whole genome shotgun (WGS) entry which is preliminary data.</text>
</comment>
<accession>A0AAV4RN76</accession>
<evidence type="ECO:0000313" key="1">
    <source>
        <dbReference type="EMBL" id="GIY21567.1"/>
    </source>
</evidence>
<reference evidence="1 2" key="1">
    <citation type="submission" date="2021-06" db="EMBL/GenBank/DDBJ databases">
        <title>Caerostris darwini draft genome.</title>
        <authorList>
            <person name="Kono N."/>
            <person name="Arakawa K."/>
        </authorList>
    </citation>
    <scope>NUCLEOTIDE SEQUENCE [LARGE SCALE GENOMIC DNA]</scope>
</reference>
<sequence>MSISALATVTFPCLSQSDCDISMLLEILMVEMFCGNFEHFLAPRVEFNGLIPSPITQRNDIPTSTFIDLMPRMPQLSSFFENLVRKS</sequence>
<gene>
    <name evidence="1" type="ORF">CDAR_115151</name>
</gene>
<dbReference type="EMBL" id="BPLQ01006321">
    <property type="protein sequence ID" value="GIY21567.1"/>
    <property type="molecule type" value="Genomic_DNA"/>
</dbReference>
<proteinExistence type="predicted"/>
<dbReference type="Proteomes" id="UP001054837">
    <property type="component" value="Unassembled WGS sequence"/>
</dbReference>
<keyword evidence="2" id="KW-1185">Reference proteome</keyword>
<dbReference type="AlphaFoldDB" id="A0AAV4RN76"/>
<evidence type="ECO:0000313" key="2">
    <source>
        <dbReference type="Proteomes" id="UP001054837"/>
    </source>
</evidence>